<protein>
    <recommendedName>
        <fullName evidence="3">2-C-methyl-D-erythritol 4-phosphate cytidylyltransferase</fullName>
        <ecNumber evidence="3">2.7.7.60</ecNumber>
    </recommendedName>
    <alternativeName>
        <fullName evidence="3">4-diphosphocytidyl-2C-methyl-D-erythritol synthase</fullName>
    </alternativeName>
    <alternativeName>
        <fullName evidence="3">MEP cytidylyltransferase</fullName>
        <shortName evidence="3">MCT</shortName>
    </alternativeName>
</protein>
<dbReference type="FunFam" id="3.90.550.10:FF:000003">
    <property type="entry name" value="2-C-methyl-D-erythritol 4-phosphate cytidylyltransferase"/>
    <property type="match status" value="1"/>
</dbReference>
<dbReference type="InterPro" id="IPR050088">
    <property type="entry name" value="IspD/TarI_cytidylyltransf_bact"/>
</dbReference>
<gene>
    <name evidence="3" type="primary">ispD</name>
    <name evidence="4" type="ORF">SAMN04487988_11250</name>
</gene>
<dbReference type="CDD" id="cd02516">
    <property type="entry name" value="CDP-ME_synthetase"/>
    <property type="match status" value="1"/>
</dbReference>
<dbReference type="Gene3D" id="3.90.550.10">
    <property type="entry name" value="Spore Coat Polysaccharide Biosynthesis Protein SpsA, Chain A"/>
    <property type="match status" value="1"/>
</dbReference>
<name>A0A1I2WBH9_9BACT</name>
<organism evidence="4 5">
    <name type="scientific">Algoriphagus hitonicola</name>
    <dbReference type="NCBI Taxonomy" id="435880"/>
    <lineage>
        <taxon>Bacteria</taxon>
        <taxon>Pseudomonadati</taxon>
        <taxon>Bacteroidota</taxon>
        <taxon>Cytophagia</taxon>
        <taxon>Cytophagales</taxon>
        <taxon>Cyclobacteriaceae</taxon>
        <taxon>Algoriphagus</taxon>
    </lineage>
</organism>
<reference evidence="5" key="1">
    <citation type="submission" date="2016-10" db="EMBL/GenBank/DDBJ databases">
        <authorList>
            <person name="Varghese N."/>
            <person name="Submissions S."/>
        </authorList>
    </citation>
    <scope>NUCLEOTIDE SEQUENCE [LARGE SCALE GENOMIC DNA]</scope>
    <source>
        <strain evidence="5">DSM 19315</strain>
    </source>
</reference>
<dbReference type="Proteomes" id="UP000199642">
    <property type="component" value="Unassembled WGS sequence"/>
</dbReference>
<dbReference type="NCBIfam" id="TIGR00453">
    <property type="entry name" value="ispD"/>
    <property type="match status" value="1"/>
</dbReference>
<dbReference type="AlphaFoldDB" id="A0A1I2WBH9"/>
<sequence>MKKAAVLVAGGKGTRMGGSISKQYLPIAGKPVLMHTLEVFYRVDPSIELIVVLPESDFELWEELVKNHQFTVPHHRVAGGNSRFQSVRNGLKSISFDEGLVAIHDAVRPFVKEEVVAASFEEAARSGSAIAVVALKDSIRKLTDDGKSFFQERQYFRLVQTPQTFQLAKIRKAFQVTELPQFTDDATVYEHQGWQVSLIPGNPENIKLTTPEDMVYADFLINLSKTPKI</sequence>
<dbReference type="GO" id="GO:0050518">
    <property type="term" value="F:2-C-methyl-D-erythritol 4-phosphate cytidylyltransferase activity"/>
    <property type="evidence" value="ECO:0007669"/>
    <property type="project" value="UniProtKB-UniRule"/>
</dbReference>
<feature type="site" description="Positions MEP for the nucleophilic attack" evidence="3">
    <location>
        <position position="207"/>
    </location>
</feature>
<evidence type="ECO:0000313" key="5">
    <source>
        <dbReference type="Proteomes" id="UP000199642"/>
    </source>
</evidence>
<comment type="function">
    <text evidence="3">Catalyzes the formation of 4-diphosphocytidyl-2-C-methyl-D-erythritol from CTP and 2-C-methyl-D-erythritol 4-phosphate (MEP).</text>
</comment>
<comment type="similarity">
    <text evidence="3">Belongs to the IspD/TarI cytidylyltransferase family. IspD subfamily.</text>
</comment>
<accession>A0A1I2WBH9</accession>
<dbReference type="STRING" id="435880.SAMN04487988_11250"/>
<dbReference type="InterPro" id="IPR001228">
    <property type="entry name" value="IspD"/>
</dbReference>
<dbReference type="PANTHER" id="PTHR32125:SF4">
    <property type="entry name" value="2-C-METHYL-D-ERYTHRITOL 4-PHOSPHATE CYTIDYLYLTRANSFERASE, CHLOROPLASTIC"/>
    <property type="match status" value="1"/>
</dbReference>
<dbReference type="PANTHER" id="PTHR32125">
    <property type="entry name" value="2-C-METHYL-D-ERYTHRITOL 4-PHOSPHATE CYTIDYLYLTRANSFERASE, CHLOROPLASTIC"/>
    <property type="match status" value="1"/>
</dbReference>
<dbReference type="OrthoDB" id="9806837at2"/>
<dbReference type="Pfam" id="PF01128">
    <property type="entry name" value="IspD"/>
    <property type="match status" value="1"/>
</dbReference>
<proteinExistence type="inferred from homology"/>
<feature type="site" description="Transition state stabilizer" evidence="3">
    <location>
        <position position="22"/>
    </location>
</feature>
<dbReference type="InterPro" id="IPR034683">
    <property type="entry name" value="IspD/TarI"/>
</dbReference>
<dbReference type="InterPro" id="IPR029044">
    <property type="entry name" value="Nucleotide-diphossugar_trans"/>
</dbReference>
<dbReference type="EC" id="2.7.7.60" evidence="3"/>
<dbReference type="HAMAP" id="MF_00108">
    <property type="entry name" value="IspD"/>
    <property type="match status" value="1"/>
</dbReference>
<evidence type="ECO:0000256" key="1">
    <source>
        <dbReference type="ARBA" id="ARBA00022679"/>
    </source>
</evidence>
<keyword evidence="5" id="KW-1185">Reference proteome</keyword>
<dbReference type="UniPathway" id="UPA00056">
    <property type="reaction ID" value="UER00093"/>
</dbReference>
<dbReference type="GO" id="GO:0019288">
    <property type="term" value="P:isopentenyl diphosphate biosynthetic process, methylerythritol 4-phosphate pathway"/>
    <property type="evidence" value="ECO:0007669"/>
    <property type="project" value="UniProtKB-UniRule"/>
</dbReference>
<evidence type="ECO:0000313" key="4">
    <source>
        <dbReference type="EMBL" id="SFG98705.1"/>
    </source>
</evidence>
<feature type="site" description="Positions MEP for the nucleophilic attack" evidence="3">
    <location>
        <position position="153"/>
    </location>
</feature>
<evidence type="ECO:0000256" key="3">
    <source>
        <dbReference type="HAMAP-Rule" id="MF_00108"/>
    </source>
</evidence>
<comment type="catalytic activity">
    <reaction evidence="3">
        <text>2-C-methyl-D-erythritol 4-phosphate + CTP + H(+) = 4-CDP-2-C-methyl-D-erythritol + diphosphate</text>
        <dbReference type="Rhea" id="RHEA:13429"/>
        <dbReference type="ChEBI" id="CHEBI:15378"/>
        <dbReference type="ChEBI" id="CHEBI:33019"/>
        <dbReference type="ChEBI" id="CHEBI:37563"/>
        <dbReference type="ChEBI" id="CHEBI:57823"/>
        <dbReference type="ChEBI" id="CHEBI:58262"/>
        <dbReference type="EC" id="2.7.7.60"/>
    </reaction>
</comment>
<feature type="site" description="Transition state stabilizer" evidence="3">
    <location>
        <position position="15"/>
    </location>
</feature>
<comment type="pathway">
    <text evidence="3">Isoprenoid biosynthesis; isopentenyl diphosphate biosynthesis via DXP pathway; isopentenyl diphosphate from 1-deoxy-D-xylulose 5-phosphate: step 2/6.</text>
</comment>
<dbReference type="EMBL" id="FOPC01000012">
    <property type="protein sequence ID" value="SFG98705.1"/>
    <property type="molecule type" value="Genomic_DNA"/>
</dbReference>
<dbReference type="NCBIfam" id="NF001186">
    <property type="entry name" value="PRK00155.2-3"/>
    <property type="match status" value="1"/>
</dbReference>
<evidence type="ECO:0000256" key="2">
    <source>
        <dbReference type="ARBA" id="ARBA00022695"/>
    </source>
</evidence>
<keyword evidence="2 3" id="KW-0548">Nucleotidyltransferase</keyword>
<keyword evidence="3" id="KW-0414">Isoprene biosynthesis</keyword>
<keyword evidence="1 3" id="KW-0808">Transferase</keyword>
<dbReference type="RefSeq" id="WP_092793275.1">
    <property type="nucleotide sequence ID" value="NZ_FOPC01000012.1"/>
</dbReference>
<dbReference type="SUPFAM" id="SSF53448">
    <property type="entry name" value="Nucleotide-diphospho-sugar transferases"/>
    <property type="match status" value="1"/>
</dbReference>